<sequence>MQGQQQSQDDSDQEQQRQPNSAEQDEVSTAAPDITLLSGMESSRDNQVDNQLPGRSILKSASQDSDNDLEGSQDALSANAIGSGNLFALDVTDSFNSTTEFRRRSRKSIGRRVSFATTARIRMFDRDDKDEDNPKTTSYIEGRNPKVVINTPFIFERLSQDNAENTFDSVTSTNDEHSSHARREQSVFSTESSDSEKERSFEIDLNAGISDNTGSSGTNTGLYLGSSDTSRGGTPFDIGDLEHGSCSEDDDSSFFPEMKNGNQLLEARTYQDEKDDVLGPQINMGLQGPQFDVELQGSDQFPLQVDDTDDGTQDMSMASQDYSVIFSLQKQSSAIPDSQPPVTDHDGADQHLLSEFTNFDAAQTLSQVLPTGDVPSNENNNDTNFLDQAIPDNFNARDKPAGDGDTDMDITAPIGVGIHELLQENPPTAFHNADENTLVFSDTDTPMDMTQPIGVGIRELIQEQPPTAFHNADGDTALFSDTDTPMDMTQTIGVGIRDVDQDHPRRSFVHSEDDNDTAKFSDLGTPMDMTQTIGAGILESRDSSVVPKDTTLATNSSARDSLGMHSTLNRTAPPSNARDTNNNNDDTRESYGYSQAEIPTNEPSTPPRRSSTFRENSTSPVSLPRRSLGTPGRFTPTVKARLSIFPEVLERQLQTLESSSSTVPVFRASHVSPETSNLAKRIYRYSVGPSSRTSDLFQERLSEAQGDKEMERETQTGITESTDKEIVHRTTSADTVMSRADVDESQEAVPQPEAKQNSVYYTDEHDDDEEEDSFTEAPPMGLSAFLDLVGINFLDHISTISRRRTIPQIGSASFSEECSKEDIIKAKAIRMEELESYRDACNLLKESTEASRAFAAEQELKVIKENPQYFQEFVKSDAESQLIMRDRFKLIKVHSNLVTKVDLTGWKAEVLGRQQESLQHHLSKLKEDISRLKSIKANLKKEREKAIPRSVELKRLKEEADERHRSYEQCDKEQLAHLAEAVEEQGSQIDHYNMVREKKESDLAEIRAKVEQLKLVDQNTKARIATAEKTIQEYQYIRPEDLDKANDLLSIIQATHRWEPLRPNSPAGSAPLHKAATVANNGVLEFVYDRTLKVSIDMAKIGKDANVVQISEFEETAMLDFNLSLTDQQRPMISALAPKKRKPIKEYVGLLHDYTTKVAAKYRPGTVVSKILHDITQFWSKINLIRAEVELVRAHHVVDLVAGSAENLKELEANGSPRQLQRQKQLQQLQVAGSTPVVVLDIRVRFTGPIAGARKNARRDAHSDEDGDMNGSNGHASSEPVKFYLWFTFTLNDLLNFPAPNSFAWRLEVVYGEISHDHIAQVVGPIAKKGGYGVLRDICVKVNQLLRT</sequence>
<dbReference type="SMART" id="SM00787">
    <property type="entry name" value="Spc7"/>
    <property type="match status" value="1"/>
</dbReference>
<evidence type="ECO:0000256" key="1">
    <source>
        <dbReference type="SAM" id="Coils"/>
    </source>
</evidence>
<feature type="region of interest" description="Disordered" evidence="2">
    <location>
        <begin position="552"/>
        <end position="634"/>
    </location>
</feature>
<feature type="compositionally biased region" description="Polar residues" evidence="2">
    <location>
        <begin position="552"/>
        <end position="578"/>
    </location>
</feature>
<comment type="caution">
    <text evidence="4">The sequence shown here is derived from an EMBL/GenBank/DDBJ whole genome shotgun (WGS) entry which is preliminary data.</text>
</comment>
<feature type="compositionally biased region" description="Polar residues" evidence="2">
    <location>
        <begin position="597"/>
        <end position="621"/>
    </location>
</feature>
<dbReference type="OrthoDB" id="5592879at2759"/>
<feature type="region of interest" description="Disordered" evidence="2">
    <location>
        <begin position="506"/>
        <end position="527"/>
    </location>
</feature>
<dbReference type="PANTHER" id="PTHR28260">
    <property type="entry name" value="SPINDLE POLE BODY COMPONENT SPC105"/>
    <property type="match status" value="1"/>
</dbReference>
<evidence type="ECO:0000313" key="4">
    <source>
        <dbReference type="EMBL" id="KAG0263731.1"/>
    </source>
</evidence>
<dbReference type="Pfam" id="PF08317">
    <property type="entry name" value="Spc7"/>
    <property type="match status" value="1"/>
</dbReference>
<dbReference type="EMBL" id="JAAAJA010000066">
    <property type="protein sequence ID" value="KAG0263731.1"/>
    <property type="molecule type" value="Genomic_DNA"/>
</dbReference>
<feature type="compositionally biased region" description="Polar residues" evidence="2">
    <location>
        <begin position="209"/>
        <end position="232"/>
    </location>
</feature>
<gene>
    <name evidence="4" type="ORF">BG011_008160</name>
</gene>
<evidence type="ECO:0000259" key="3">
    <source>
        <dbReference type="SMART" id="SM00787"/>
    </source>
</evidence>
<keyword evidence="1" id="KW-0175">Coiled coil</keyword>
<feature type="compositionally biased region" description="Basic and acidic residues" evidence="2">
    <location>
        <begin position="506"/>
        <end position="519"/>
    </location>
</feature>
<organism evidence="4 5">
    <name type="scientific">Mortierella polycephala</name>
    <dbReference type="NCBI Taxonomy" id="41804"/>
    <lineage>
        <taxon>Eukaryota</taxon>
        <taxon>Fungi</taxon>
        <taxon>Fungi incertae sedis</taxon>
        <taxon>Mucoromycota</taxon>
        <taxon>Mortierellomycotina</taxon>
        <taxon>Mortierellomycetes</taxon>
        <taxon>Mortierellales</taxon>
        <taxon>Mortierellaceae</taxon>
        <taxon>Mortierella</taxon>
    </lineage>
</organism>
<accession>A0A9P6Q9P0</accession>
<dbReference type="InterPro" id="IPR040850">
    <property type="entry name" value="Knl1_RWD_C"/>
</dbReference>
<name>A0A9P6Q9P0_9FUNG</name>
<evidence type="ECO:0000256" key="2">
    <source>
        <dbReference type="SAM" id="MobiDB-lite"/>
    </source>
</evidence>
<feature type="region of interest" description="Disordered" evidence="2">
    <location>
        <begin position="1255"/>
        <end position="1274"/>
    </location>
</feature>
<keyword evidence="5" id="KW-1185">Reference proteome</keyword>
<dbReference type="GO" id="GO:0034501">
    <property type="term" value="P:protein localization to kinetochore"/>
    <property type="evidence" value="ECO:0007669"/>
    <property type="project" value="TreeGrafter"/>
</dbReference>
<feature type="region of interest" description="Disordered" evidence="2">
    <location>
        <begin position="166"/>
        <end position="250"/>
    </location>
</feature>
<dbReference type="InterPro" id="IPR013253">
    <property type="entry name" value="Spc7_domain"/>
</dbReference>
<feature type="compositionally biased region" description="Acidic residues" evidence="2">
    <location>
        <begin position="764"/>
        <end position="774"/>
    </location>
</feature>
<reference evidence="4" key="1">
    <citation type="journal article" date="2020" name="Fungal Divers.">
        <title>Resolving the Mortierellaceae phylogeny through synthesis of multi-gene phylogenetics and phylogenomics.</title>
        <authorList>
            <person name="Vandepol N."/>
            <person name="Liber J."/>
            <person name="Desiro A."/>
            <person name="Na H."/>
            <person name="Kennedy M."/>
            <person name="Barry K."/>
            <person name="Grigoriev I.V."/>
            <person name="Miller A.N."/>
            <person name="O'Donnell K."/>
            <person name="Stajich J.E."/>
            <person name="Bonito G."/>
        </authorList>
    </citation>
    <scope>NUCLEOTIDE SEQUENCE</scope>
    <source>
        <strain evidence="4">KOD948</strain>
    </source>
</reference>
<protein>
    <recommendedName>
        <fullName evidence="3">Spc7 kinetochore protein domain-containing protein</fullName>
    </recommendedName>
</protein>
<evidence type="ECO:0000313" key="5">
    <source>
        <dbReference type="Proteomes" id="UP000726737"/>
    </source>
</evidence>
<feature type="coiled-coil region" evidence="1">
    <location>
        <begin position="922"/>
        <end position="1016"/>
    </location>
</feature>
<feature type="compositionally biased region" description="Basic and acidic residues" evidence="2">
    <location>
        <begin position="174"/>
        <end position="185"/>
    </location>
</feature>
<proteinExistence type="predicted"/>
<dbReference type="GO" id="GO:1990758">
    <property type="term" value="P:mitotic sister chromatid biorientation"/>
    <property type="evidence" value="ECO:0007669"/>
    <property type="project" value="TreeGrafter"/>
</dbReference>
<dbReference type="Proteomes" id="UP000726737">
    <property type="component" value="Unassembled WGS sequence"/>
</dbReference>
<dbReference type="PANTHER" id="PTHR28260:SF1">
    <property type="entry name" value="SPINDLE POLE BODY COMPONENT SPC105"/>
    <property type="match status" value="1"/>
</dbReference>
<feature type="region of interest" description="Disordered" evidence="2">
    <location>
        <begin position="737"/>
        <end position="775"/>
    </location>
</feature>
<dbReference type="Pfam" id="PF18210">
    <property type="entry name" value="Knl1_RWD_C"/>
    <property type="match status" value="1"/>
</dbReference>
<dbReference type="GO" id="GO:0007094">
    <property type="term" value="P:mitotic spindle assembly checkpoint signaling"/>
    <property type="evidence" value="ECO:0007669"/>
    <property type="project" value="TreeGrafter"/>
</dbReference>
<dbReference type="GO" id="GO:0000776">
    <property type="term" value="C:kinetochore"/>
    <property type="evidence" value="ECO:0007669"/>
    <property type="project" value="TreeGrafter"/>
</dbReference>
<dbReference type="InterPro" id="IPR033338">
    <property type="entry name" value="Spc105/Spc7"/>
</dbReference>
<feature type="domain" description="Spc7 kinetochore protein" evidence="3">
    <location>
        <begin position="765"/>
        <end position="1097"/>
    </location>
</feature>
<feature type="region of interest" description="Disordered" evidence="2">
    <location>
        <begin position="1"/>
        <end position="72"/>
    </location>
</feature>